<evidence type="ECO:0000313" key="4">
    <source>
        <dbReference type="Proteomes" id="UP000484381"/>
    </source>
</evidence>
<dbReference type="PIRSF" id="PIRSF000883">
    <property type="entry name" value="Pesterase_MJ0912"/>
    <property type="match status" value="1"/>
</dbReference>
<dbReference type="GO" id="GO:0016791">
    <property type="term" value="F:phosphatase activity"/>
    <property type="evidence" value="ECO:0007669"/>
    <property type="project" value="TreeGrafter"/>
</dbReference>
<organism evidence="3 4">
    <name type="scientific">Paraburkholderia franconis</name>
    <dbReference type="NCBI Taxonomy" id="2654983"/>
    <lineage>
        <taxon>Bacteria</taxon>
        <taxon>Pseudomonadati</taxon>
        <taxon>Pseudomonadota</taxon>
        <taxon>Betaproteobacteria</taxon>
        <taxon>Burkholderiales</taxon>
        <taxon>Burkholderiaceae</taxon>
        <taxon>Paraburkholderia</taxon>
    </lineage>
</organism>
<gene>
    <name evidence="3" type="ORF">GCT13_27905</name>
</gene>
<dbReference type="CDD" id="cd00838">
    <property type="entry name" value="MPP_superfamily"/>
    <property type="match status" value="1"/>
</dbReference>
<dbReference type="PANTHER" id="PTHR42850:SF2">
    <property type="entry name" value="BLL5683 PROTEIN"/>
    <property type="match status" value="1"/>
</dbReference>
<dbReference type="PANTHER" id="PTHR42850">
    <property type="entry name" value="METALLOPHOSPHOESTERASE"/>
    <property type="match status" value="1"/>
</dbReference>
<dbReference type="InterPro" id="IPR029052">
    <property type="entry name" value="Metallo-depent_PP-like"/>
</dbReference>
<dbReference type="AlphaFoldDB" id="A0A7X1NFI5"/>
<dbReference type="InterPro" id="IPR024654">
    <property type="entry name" value="Calcineurin-like_PHP_lpxH"/>
</dbReference>
<reference evidence="3 4" key="1">
    <citation type="submission" date="2019-10" db="EMBL/GenBank/DDBJ databases">
        <title>Paraburkholderia sp. isolated from nodules of Mimosa pudica from Brazilian Atlantic Forest soils.</title>
        <authorList>
            <person name="Paulitsch F."/>
            <person name="Hungria M."/>
            <person name="Dall'Agnol R."/>
        </authorList>
    </citation>
    <scope>NUCLEOTIDE SEQUENCE [LARGE SCALE GENOMIC DNA]</scope>
    <source>
        <strain evidence="3 4">CNPSo 3157</strain>
    </source>
</reference>
<dbReference type="Proteomes" id="UP000484381">
    <property type="component" value="Unassembled WGS sequence"/>
</dbReference>
<evidence type="ECO:0000313" key="3">
    <source>
        <dbReference type="EMBL" id="MPW20601.1"/>
    </source>
</evidence>
<dbReference type="RefSeq" id="WP_152763555.1">
    <property type="nucleotide sequence ID" value="NZ_WHNP01000031.1"/>
</dbReference>
<sequence length="211" mass="24136">MRTAIFSDVHGNLPALELMILDASPVENWICLGDIVNYGPWSNECIDLIASLENCTVIAGNHEDYFISGQYESSNVSKQFFDFCLPRFNRFEQIKSLPSAIVRHGFTFTHTLNNQNIYPDTKIALDTNYFIGHSHHQFKTENNGFILYNAGSVGQNRKYINVVNYLVLDSDTGKVEMKGFKYDDSILIDEMRRIGYPSSCIDYYDSKARLK</sequence>
<name>A0A7X1NFI5_9BURK</name>
<protein>
    <submittedName>
        <fullName evidence="3">Metallophosphoesterase</fullName>
    </submittedName>
</protein>
<dbReference type="InterPro" id="IPR050126">
    <property type="entry name" value="Ap4A_hydrolase"/>
</dbReference>
<accession>A0A7X1NFI5</accession>
<dbReference type="Gene3D" id="3.60.21.10">
    <property type="match status" value="1"/>
</dbReference>
<dbReference type="GO" id="GO:0005737">
    <property type="term" value="C:cytoplasm"/>
    <property type="evidence" value="ECO:0007669"/>
    <property type="project" value="TreeGrafter"/>
</dbReference>
<dbReference type="SUPFAM" id="SSF56300">
    <property type="entry name" value="Metallo-dependent phosphatases"/>
    <property type="match status" value="1"/>
</dbReference>
<dbReference type="Pfam" id="PF12850">
    <property type="entry name" value="Metallophos_2"/>
    <property type="match status" value="1"/>
</dbReference>
<evidence type="ECO:0000256" key="1">
    <source>
        <dbReference type="ARBA" id="ARBA00008950"/>
    </source>
</evidence>
<feature type="domain" description="Calcineurin-like phosphoesterase" evidence="2">
    <location>
        <begin position="1"/>
        <end position="172"/>
    </location>
</feature>
<comment type="caution">
    <text evidence="3">The sequence shown here is derived from an EMBL/GenBank/DDBJ whole genome shotgun (WGS) entry which is preliminary data.</text>
</comment>
<dbReference type="InterPro" id="IPR011152">
    <property type="entry name" value="Pesterase_MJ0912"/>
</dbReference>
<comment type="similarity">
    <text evidence="1">Belongs to the metallophosphoesterase superfamily. YfcE family.</text>
</comment>
<keyword evidence="4" id="KW-1185">Reference proteome</keyword>
<dbReference type="EMBL" id="WHNP01000031">
    <property type="protein sequence ID" value="MPW20601.1"/>
    <property type="molecule type" value="Genomic_DNA"/>
</dbReference>
<evidence type="ECO:0000259" key="2">
    <source>
        <dbReference type="Pfam" id="PF12850"/>
    </source>
</evidence>
<proteinExistence type="inferred from homology"/>